<evidence type="ECO:0000259" key="1">
    <source>
        <dbReference type="Pfam" id="PF14344"/>
    </source>
</evidence>
<proteinExistence type="predicted"/>
<accession>A0ABW5LZ18</accession>
<evidence type="ECO:0000313" key="3">
    <source>
        <dbReference type="Proteomes" id="UP001597469"/>
    </source>
</evidence>
<comment type="caution">
    <text evidence="2">The sequence shown here is derived from an EMBL/GenBank/DDBJ whole genome shotgun (WGS) entry which is preliminary data.</text>
</comment>
<organism evidence="2 3">
    <name type="scientific">Spirosoma soli</name>
    <dbReference type="NCBI Taxonomy" id="1770529"/>
    <lineage>
        <taxon>Bacteria</taxon>
        <taxon>Pseudomonadati</taxon>
        <taxon>Bacteroidota</taxon>
        <taxon>Cytophagia</taxon>
        <taxon>Cytophagales</taxon>
        <taxon>Cytophagaceae</taxon>
        <taxon>Spirosoma</taxon>
    </lineage>
</organism>
<sequence>MRNFWITSCVALISIVVSGCGDKFNVLQDVQPATGAQVRFIHAAPDAPAVDVYVNDRRISGAAVTTTNPTGSLLYSSSSIFPSAEYSSIPIGTTKLKIVAATNGTLTTPLLSADLEAEAGKQYSLFATGLAPTYSTLLVTDDIPAISGNTFFVRIVNLVPNATDVTLTYDGKDIIPTVAPGKASAFVSIPFPADYKSGLLRTANFQAKVNGAIPVTTGTIFYTGIQPGAAITYFVRGVMTTDAKIPTKYAVNLSSYSNR</sequence>
<name>A0ABW5LZ18_9BACT</name>
<dbReference type="Proteomes" id="UP001597469">
    <property type="component" value="Unassembled WGS sequence"/>
</dbReference>
<dbReference type="InterPro" id="IPR025510">
    <property type="entry name" value="DUF4397"/>
</dbReference>
<dbReference type="RefSeq" id="WP_381520093.1">
    <property type="nucleotide sequence ID" value="NZ_JBHULN010000002.1"/>
</dbReference>
<reference evidence="3" key="1">
    <citation type="journal article" date="2019" name="Int. J. Syst. Evol. Microbiol.">
        <title>The Global Catalogue of Microorganisms (GCM) 10K type strain sequencing project: providing services to taxonomists for standard genome sequencing and annotation.</title>
        <authorList>
            <consortium name="The Broad Institute Genomics Platform"/>
            <consortium name="The Broad Institute Genome Sequencing Center for Infectious Disease"/>
            <person name="Wu L."/>
            <person name="Ma J."/>
        </authorList>
    </citation>
    <scope>NUCLEOTIDE SEQUENCE [LARGE SCALE GENOMIC DNA]</scope>
    <source>
        <strain evidence="3">KCTC 42805</strain>
    </source>
</reference>
<dbReference type="PROSITE" id="PS51257">
    <property type="entry name" value="PROKAR_LIPOPROTEIN"/>
    <property type="match status" value="1"/>
</dbReference>
<keyword evidence="3" id="KW-1185">Reference proteome</keyword>
<dbReference type="Pfam" id="PF14344">
    <property type="entry name" value="DUF4397"/>
    <property type="match status" value="1"/>
</dbReference>
<gene>
    <name evidence="2" type="ORF">ACFSUS_05275</name>
</gene>
<dbReference type="EMBL" id="JBHULN010000002">
    <property type="protein sequence ID" value="MFD2570035.1"/>
    <property type="molecule type" value="Genomic_DNA"/>
</dbReference>
<feature type="domain" description="DUF4397" evidence="1">
    <location>
        <begin position="36"/>
        <end position="158"/>
    </location>
</feature>
<evidence type="ECO:0000313" key="2">
    <source>
        <dbReference type="EMBL" id="MFD2570035.1"/>
    </source>
</evidence>
<protein>
    <submittedName>
        <fullName evidence="2">DUF4397 domain-containing protein</fullName>
    </submittedName>
</protein>